<keyword evidence="2" id="KW-1133">Transmembrane helix</keyword>
<dbReference type="Proteomes" id="UP000321328">
    <property type="component" value="Unassembled WGS sequence"/>
</dbReference>
<reference evidence="3 4" key="1">
    <citation type="submission" date="2019-07" db="EMBL/GenBank/DDBJ databases">
        <title>Whole genome shotgun sequence of Pseudonocardia asaccharolytica NBRC 16224.</title>
        <authorList>
            <person name="Hosoyama A."/>
            <person name="Uohara A."/>
            <person name="Ohji S."/>
            <person name="Ichikawa N."/>
        </authorList>
    </citation>
    <scope>NUCLEOTIDE SEQUENCE [LARGE SCALE GENOMIC DNA]</scope>
    <source>
        <strain evidence="3 4">NBRC 16224</strain>
    </source>
</reference>
<keyword evidence="2" id="KW-0472">Membrane</keyword>
<gene>
    <name evidence="3" type="ORF">PA7_05390</name>
</gene>
<dbReference type="EMBL" id="BJVI01000003">
    <property type="protein sequence ID" value="GEL16702.1"/>
    <property type="molecule type" value="Genomic_DNA"/>
</dbReference>
<sequence>MAFALGLPAGTVATFAAAGLGAHDAPLFGLAVLTATAVALATLTSAPGAIGAAIQFWALWDGFLVNKFGELTFTHADWPGLVALPACAALASLVAAKLRAAASRQEQCLKPVDHEGPYPPGDREAVEQDRRCQARREGTARVHRGLRGAQRPR</sequence>
<evidence type="ECO:0000256" key="2">
    <source>
        <dbReference type="SAM" id="Phobius"/>
    </source>
</evidence>
<evidence type="ECO:0000313" key="3">
    <source>
        <dbReference type="EMBL" id="GEL16702.1"/>
    </source>
</evidence>
<feature type="compositionally biased region" description="Basic and acidic residues" evidence="1">
    <location>
        <begin position="111"/>
        <end position="140"/>
    </location>
</feature>
<evidence type="ECO:0000256" key="1">
    <source>
        <dbReference type="SAM" id="MobiDB-lite"/>
    </source>
</evidence>
<name>A0A511CVV4_9PSEU</name>
<protein>
    <submittedName>
        <fullName evidence="3">Uncharacterized protein</fullName>
    </submittedName>
</protein>
<accession>A0A511CVV4</accession>
<proteinExistence type="predicted"/>
<comment type="caution">
    <text evidence="3">The sequence shown here is derived from an EMBL/GenBank/DDBJ whole genome shotgun (WGS) entry which is preliminary data.</text>
</comment>
<organism evidence="3 4">
    <name type="scientific">Pseudonocardia asaccharolytica DSM 44247 = NBRC 16224</name>
    <dbReference type="NCBI Taxonomy" id="1123024"/>
    <lineage>
        <taxon>Bacteria</taxon>
        <taxon>Bacillati</taxon>
        <taxon>Actinomycetota</taxon>
        <taxon>Actinomycetes</taxon>
        <taxon>Pseudonocardiales</taxon>
        <taxon>Pseudonocardiaceae</taxon>
        <taxon>Pseudonocardia</taxon>
    </lineage>
</organism>
<feature type="compositionally biased region" description="Basic residues" evidence="1">
    <location>
        <begin position="141"/>
        <end position="153"/>
    </location>
</feature>
<feature type="transmembrane region" description="Helical" evidence="2">
    <location>
        <begin position="31"/>
        <end position="60"/>
    </location>
</feature>
<keyword evidence="2" id="KW-0812">Transmembrane</keyword>
<evidence type="ECO:0000313" key="4">
    <source>
        <dbReference type="Proteomes" id="UP000321328"/>
    </source>
</evidence>
<keyword evidence="4" id="KW-1185">Reference proteome</keyword>
<feature type="region of interest" description="Disordered" evidence="1">
    <location>
        <begin position="109"/>
        <end position="153"/>
    </location>
</feature>
<dbReference type="AlphaFoldDB" id="A0A511CVV4"/>